<dbReference type="GO" id="GO:0010420">
    <property type="term" value="F:polyprenyldihydroxybenzoate methyltransferase activity"/>
    <property type="evidence" value="ECO:0007669"/>
    <property type="project" value="TreeGrafter"/>
</dbReference>
<dbReference type="InterPro" id="IPR029063">
    <property type="entry name" value="SAM-dependent_MTases_sf"/>
</dbReference>
<dbReference type="Proteomes" id="UP000620266">
    <property type="component" value="Unassembled WGS sequence"/>
</dbReference>
<proteinExistence type="predicted"/>
<evidence type="ECO:0000259" key="1">
    <source>
        <dbReference type="Pfam" id="PF08241"/>
    </source>
</evidence>
<dbReference type="EMBL" id="BMCG01000005">
    <property type="protein sequence ID" value="GGC16126.1"/>
    <property type="molecule type" value="Genomic_DNA"/>
</dbReference>
<organism evidence="2 3">
    <name type="scientific">Oxalicibacterium flavum</name>
    <dbReference type="NCBI Taxonomy" id="179467"/>
    <lineage>
        <taxon>Bacteria</taxon>
        <taxon>Pseudomonadati</taxon>
        <taxon>Pseudomonadota</taxon>
        <taxon>Betaproteobacteria</taxon>
        <taxon>Burkholderiales</taxon>
        <taxon>Oxalobacteraceae</taxon>
        <taxon>Oxalicibacterium</taxon>
    </lineage>
</organism>
<dbReference type="SUPFAM" id="SSF53335">
    <property type="entry name" value="S-adenosyl-L-methionine-dependent methyltransferases"/>
    <property type="match status" value="1"/>
</dbReference>
<accession>A0A8J2UM21</accession>
<dbReference type="GO" id="GO:0032259">
    <property type="term" value="P:methylation"/>
    <property type="evidence" value="ECO:0007669"/>
    <property type="project" value="UniProtKB-KW"/>
</dbReference>
<evidence type="ECO:0000313" key="2">
    <source>
        <dbReference type="EMBL" id="GGC16126.1"/>
    </source>
</evidence>
<reference evidence="2" key="1">
    <citation type="journal article" date="2014" name="Int. J. Syst. Evol. Microbiol.">
        <title>Complete genome sequence of Corynebacterium casei LMG S-19264T (=DSM 44701T), isolated from a smear-ripened cheese.</title>
        <authorList>
            <consortium name="US DOE Joint Genome Institute (JGI-PGF)"/>
            <person name="Walter F."/>
            <person name="Albersmeier A."/>
            <person name="Kalinowski J."/>
            <person name="Ruckert C."/>
        </authorList>
    </citation>
    <scope>NUCLEOTIDE SEQUENCE</scope>
    <source>
        <strain evidence="2">CCM 7086</strain>
    </source>
</reference>
<dbReference type="InterPro" id="IPR013216">
    <property type="entry name" value="Methyltransf_11"/>
</dbReference>
<dbReference type="CDD" id="cd02440">
    <property type="entry name" value="AdoMet_MTases"/>
    <property type="match status" value="1"/>
</dbReference>
<evidence type="ECO:0000313" key="3">
    <source>
        <dbReference type="Proteomes" id="UP000620266"/>
    </source>
</evidence>
<name>A0A8J2UM21_9BURK</name>
<keyword evidence="2" id="KW-0808">Transferase</keyword>
<reference evidence="2" key="2">
    <citation type="submission" date="2020-09" db="EMBL/GenBank/DDBJ databases">
        <authorList>
            <person name="Sun Q."/>
            <person name="Sedlacek I."/>
        </authorList>
    </citation>
    <scope>NUCLEOTIDE SEQUENCE</scope>
    <source>
        <strain evidence="2">CCM 7086</strain>
    </source>
</reference>
<comment type="caution">
    <text evidence="2">The sequence shown here is derived from an EMBL/GenBank/DDBJ whole genome shotgun (WGS) entry which is preliminary data.</text>
</comment>
<sequence length="243" mass="27478">MTQNIYDDASFFEAYSGLERSLKGLDGAPEWPALRARIQDLRGARVLDLGCGFGWFCRWAAEQGADTVLGLDVSENMLTRARASTTDRRIAYRHADLEHVRLGRSGFDLVYSSLVLHYLENLPRLFGEIHGALEEGGDFLFSVEHPLVTAPDRQGWEERHGGPVWPVNDYLQEGARTTDWLAPGVVKQHRTIAGYLNPLLAAGFALVHLDEWGPDTQQVAQRPEWERERHRPPFLLVHARRIG</sequence>
<keyword evidence="2" id="KW-0489">Methyltransferase</keyword>
<gene>
    <name evidence="2" type="ORF">GCM10007205_26360</name>
</gene>
<dbReference type="PANTHER" id="PTHR43464">
    <property type="entry name" value="METHYLTRANSFERASE"/>
    <property type="match status" value="1"/>
</dbReference>
<dbReference type="Pfam" id="PF08241">
    <property type="entry name" value="Methyltransf_11"/>
    <property type="match status" value="1"/>
</dbReference>
<keyword evidence="3" id="KW-1185">Reference proteome</keyword>
<dbReference type="Gene3D" id="3.40.50.150">
    <property type="entry name" value="Vaccinia Virus protein VP39"/>
    <property type="match status" value="1"/>
</dbReference>
<feature type="domain" description="Methyltransferase type 11" evidence="1">
    <location>
        <begin position="47"/>
        <end position="141"/>
    </location>
</feature>
<dbReference type="RefSeq" id="WP_188396902.1">
    <property type="nucleotide sequence ID" value="NZ_BMCG01000005.1"/>
</dbReference>
<dbReference type="PANTHER" id="PTHR43464:SF23">
    <property type="entry name" value="JUVENILE HORMONE ACID O-METHYLTRANSFERASE"/>
    <property type="match status" value="1"/>
</dbReference>
<dbReference type="AlphaFoldDB" id="A0A8J2UM21"/>
<protein>
    <submittedName>
        <fullName evidence="2">SAM-dependent methyltransferase</fullName>
    </submittedName>
</protein>